<keyword evidence="2" id="KW-0378">Hydrolase</keyword>
<dbReference type="PANTHER" id="PTHR11358:SF26">
    <property type="entry name" value="GUANIDINO ACID HYDROLASE, MITOCHONDRIAL"/>
    <property type="match status" value="1"/>
</dbReference>
<dbReference type="KEGG" id="bcoh:BC6307_21055"/>
<gene>
    <name evidence="4" type="ORF">BC6307_21055</name>
</gene>
<dbReference type="Pfam" id="PF00491">
    <property type="entry name" value="Arginase"/>
    <property type="match status" value="1"/>
</dbReference>
<dbReference type="EMBL" id="CP018866">
    <property type="protein sequence ID" value="AST93577.1"/>
    <property type="molecule type" value="Genomic_DNA"/>
</dbReference>
<evidence type="ECO:0008006" key="6">
    <source>
        <dbReference type="Google" id="ProtNLM"/>
    </source>
</evidence>
<evidence type="ECO:0000313" key="4">
    <source>
        <dbReference type="EMBL" id="AST93577.1"/>
    </source>
</evidence>
<dbReference type="GO" id="GO:0033389">
    <property type="term" value="P:putrescine biosynthetic process from arginine, via agmatine"/>
    <property type="evidence" value="ECO:0007669"/>
    <property type="project" value="TreeGrafter"/>
</dbReference>
<dbReference type="STRING" id="1314751.GCA_001591425_01893"/>
<dbReference type="RefSeq" id="WP_066415137.1">
    <property type="nucleotide sequence ID" value="NZ_CP018866.1"/>
</dbReference>
<evidence type="ECO:0000256" key="1">
    <source>
        <dbReference type="ARBA" id="ARBA00022723"/>
    </source>
</evidence>
<dbReference type="SUPFAM" id="SSF52768">
    <property type="entry name" value="Arginase/deacetylase"/>
    <property type="match status" value="1"/>
</dbReference>
<dbReference type="InterPro" id="IPR006035">
    <property type="entry name" value="Ureohydrolase"/>
</dbReference>
<evidence type="ECO:0000313" key="5">
    <source>
        <dbReference type="Proteomes" id="UP000215224"/>
    </source>
</evidence>
<keyword evidence="1" id="KW-0479">Metal-binding</keyword>
<comment type="similarity">
    <text evidence="3">Belongs to the arginase family.</text>
</comment>
<proteinExistence type="inferred from homology"/>
<keyword evidence="5" id="KW-1185">Reference proteome</keyword>
<protein>
    <recommendedName>
        <fullName evidence="6">Agmatinase</fullName>
    </recommendedName>
</protein>
<name>A0A223KVZ2_9BACI</name>
<dbReference type="AlphaFoldDB" id="A0A223KVZ2"/>
<reference evidence="4 5" key="1">
    <citation type="submission" date="2016-12" db="EMBL/GenBank/DDBJ databases">
        <title>The whole genome sequencing and assembly of Bacillus cohnii DSM 6307T strain.</title>
        <authorList>
            <person name="Lee Y.-J."/>
            <person name="Yi H."/>
            <person name="Bahn Y.-S."/>
            <person name="Kim J.F."/>
            <person name="Lee D.-W."/>
        </authorList>
    </citation>
    <scope>NUCLEOTIDE SEQUENCE [LARGE SCALE GENOMIC DNA]</scope>
    <source>
        <strain evidence="4 5">DSM 6307</strain>
    </source>
</reference>
<sequence>MSINNQSYVINPSLSVKERDDDVLIVLPHERKKLQASKQFIKVLKIIEKPIELASVEELGINNKVLQFLLGEKILVPERDVQYYQNGLINHPKDTIGKKIDIMKINSNTEFQGQFCFIGVPVSYENKGLNSPVHGTSQIRANIKLFDTLSSLDFQKEEEFIFDLNHSKSYVGSDVVPYDIGDIIYDSRSESINDVNNKVKFIVKKVSDHKLKPLVLGGDHTITYPVVSTLMERYKNLTIIHFDAHTDRYESRLRNIQGLTIGNVFSELMKEKNFHQLVQVGIREFDKKDHNSIDLEDRVTIHSANKIHMLKDVTSIFSSLDKNNPVYISFDVDVLDPAYAPEVAWPVIGGLHYHQVSSLISHLCSNFNIVGADFVEVCAGNRKPNLAALSAANLATLITLNQNKKIVEVTSSC</sequence>
<dbReference type="GO" id="GO:0046872">
    <property type="term" value="F:metal ion binding"/>
    <property type="evidence" value="ECO:0007669"/>
    <property type="project" value="UniProtKB-KW"/>
</dbReference>
<dbReference type="PROSITE" id="PS51409">
    <property type="entry name" value="ARGINASE_2"/>
    <property type="match status" value="1"/>
</dbReference>
<dbReference type="GO" id="GO:0008783">
    <property type="term" value="F:agmatinase activity"/>
    <property type="evidence" value="ECO:0007669"/>
    <property type="project" value="TreeGrafter"/>
</dbReference>
<dbReference type="InterPro" id="IPR023696">
    <property type="entry name" value="Ureohydrolase_dom_sf"/>
</dbReference>
<evidence type="ECO:0000256" key="2">
    <source>
        <dbReference type="ARBA" id="ARBA00022801"/>
    </source>
</evidence>
<dbReference type="PANTHER" id="PTHR11358">
    <property type="entry name" value="ARGINASE/AGMATINASE"/>
    <property type="match status" value="1"/>
</dbReference>
<dbReference type="Gene3D" id="3.40.800.10">
    <property type="entry name" value="Ureohydrolase domain"/>
    <property type="match status" value="1"/>
</dbReference>
<evidence type="ECO:0000256" key="3">
    <source>
        <dbReference type="PROSITE-ProRule" id="PRU00742"/>
    </source>
</evidence>
<dbReference type="Proteomes" id="UP000215224">
    <property type="component" value="Chromosome"/>
</dbReference>
<organism evidence="4 5">
    <name type="scientific">Sutcliffiella cohnii</name>
    <dbReference type="NCBI Taxonomy" id="33932"/>
    <lineage>
        <taxon>Bacteria</taxon>
        <taxon>Bacillati</taxon>
        <taxon>Bacillota</taxon>
        <taxon>Bacilli</taxon>
        <taxon>Bacillales</taxon>
        <taxon>Bacillaceae</taxon>
        <taxon>Sutcliffiella</taxon>
    </lineage>
</organism>
<accession>A0A223KVZ2</accession>